<feature type="compositionally biased region" description="Polar residues" evidence="1">
    <location>
        <begin position="104"/>
        <end position="115"/>
    </location>
</feature>
<gene>
    <name evidence="3" type="ORF">Pcinc_016969</name>
</gene>
<feature type="region of interest" description="Disordered" evidence="1">
    <location>
        <begin position="97"/>
        <end position="121"/>
    </location>
</feature>
<evidence type="ECO:0000256" key="2">
    <source>
        <dbReference type="SAM" id="Phobius"/>
    </source>
</evidence>
<evidence type="ECO:0000313" key="4">
    <source>
        <dbReference type="Proteomes" id="UP001286313"/>
    </source>
</evidence>
<keyword evidence="2" id="KW-0812">Transmembrane</keyword>
<evidence type="ECO:0000313" key="3">
    <source>
        <dbReference type="EMBL" id="KAK3878385.1"/>
    </source>
</evidence>
<evidence type="ECO:0000256" key="1">
    <source>
        <dbReference type="SAM" id="MobiDB-lite"/>
    </source>
</evidence>
<comment type="caution">
    <text evidence="3">The sequence shown here is derived from an EMBL/GenBank/DDBJ whole genome shotgun (WGS) entry which is preliminary data.</text>
</comment>
<keyword evidence="2" id="KW-0472">Membrane</keyword>
<feature type="transmembrane region" description="Helical" evidence="2">
    <location>
        <begin position="22"/>
        <end position="41"/>
    </location>
</feature>
<keyword evidence="4" id="KW-1185">Reference proteome</keyword>
<name>A0AAE1FQ78_PETCI</name>
<dbReference type="Proteomes" id="UP001286313">
    <property type="component" value="Unassembled WGS sequence"/>
</dbReference>
<protein>
    <submittedName>
        <fullName evidence="3">Uncharacterized protein</fullName>
    </submittedName>
</protein>
<organism evidence="3 4">
    <name type="scientific">Petrolisthes cinctipes</name>
    <name type="common">Flat porcelain crab</name>
    <dbReference type="NCBI Taxonomy" id="88211"/>
    <lineage>
        <taxon>Eukaryota</taxon>
        <taxon>Metazoa</taxon>
        <taxon>Ecdysozoa</taxon>
        <taxon>Arthropoda</taxon>
        <taxon>Crustacea</taxon>
        <taxon>Multicrustacea</taxon>
        <taxon>Malacostraca</taxon>
        <taxon>Eumalacostraca</taxon>
        <taxon>Eucarida</taxon>
        <taxon>Decapoda</taxon>
        <taxon>Pleocyemata</taxon>
        <taxon>Anomura</taxon>
        <taxon>Galatheoidea</taxon>
        <taxon>Porcellanidae</taxon>
        <taxon>Petrolisthes</taxon>
    </lineage>
</organism>
<dbReference type="AlphaFoldDB" id="A0AAE1FQ78"/>
<dbReference type="EMBL" id="JAWQEG010001559">
    <property type="protein sequence ID" value="KAK3878385.1"/>
    <property type="molecule type" value="Genomic_DNA"/>
</dbReference>
<sequence>MCQDQLTNVLGVLAQEYIGGNFKYYLMLGVICVCLVACLPLPETLGLPLPQTFQDGVVEVTPIAIVVIPSTYLIPTLPTPTHPGILTPTATLPGPTYGDRPFGQQAQRDPRSVTTYKPGGNMSPRLAPTPVCFPLHCVACYCTFCCLYATAWSP</sequence>
<accession>A0AAE1FQ78</accession>
<keyword evidence="2" id="KW-1133">Transmembrane helix</keyword>
<reference evidence="3" key="1">
    <citation type="submission" date="2023-10" db="EMBL/GenBank/DDBJ databases">
        <title>Genome assemblies of two species of porcelain crab, Petrolisthes cinctipes and Petrolisthes manimaculis (Anomura: Porcellanidae).</title>
        <authorList>
            <person name="Angst P."/>
        </authorList>
    </citation>
    <scope>NUCLEOTIDE SEQUENCE</scope>
    <source>
        <strain evidence="3">PB745_01</strain>
        <tissue evidence="3">Gill</tissue>
    </source>
</reference>
<proteinExistence type="predicted"/>